<organism evidence="1 2">
    <name type="scientific">Albula glossodonta</name>
    <name type="common">roundjaw bonefish</name>
    <dbReference type="NCBI Taxonomy" id="121402"/>
    <lineage>
        <taxon>Eukaryota</taxon>
        <taxon>Metazoa</taxon>
        <taxon>Chordata</taxon>
        <taxon>Craniata</taxon>
        <taxon>Vertebrata</taxon>
        <taxon>Euteleostomi</taxon>
        <taxon>Actinopterygii</taxon>
        <taxon>Neopterygii</taxon>
        <taxon>Teleostei</taxon>
        <taxon>Albuliformes</taxon>
        <taxon>Albulidae</taxon>
        <taxon>Albula</taxon>
    </lineage>
</organism>
<dbReference type="EMBL" id="JAFBMS010000011">
    <property type="protein sequence ID" value="KAG9348428.1"/>
    <property type="molecule type" value="Genomic_DNA"/>
</dbReference>
<keyword evidence="2" id="KW-1185">Reference proteome</keyword>
<name>A0A8T2PG14_9TELE</name>
<feature type="non-terminal residue" evidence="1">
    <location>
        <position position="93"/>
    </location>
</feature>
<accession>A0A8T2PG14</accession>
<evidence type="ECO:0000313" key="1">
    <source>
        <dbReference type="EMBL" id="KAG9348428.1"/>
    </source>
</evidence>
<sequence>MTLVGSWVVFTIRPGGRNLFREVPANIRSLLPAGPCHRTHGVLSLDLWGPARGHLSWTLTLKSRQFGPLHMGAGVEGSGDVMEVVAQEEALMN</sequence>
<reference evidence="1" key="1">
    <citation type="thesis" date="2021" institute="BYU ScholarsArchive" country="Provo, UT, USA">
        <title>Applications of and Algorithms for Genome Assembly and Genomic Analyses with an Emphasis on Marine Teleosts.</title>
        <authorList>
            <person name="Pickett B.D."/>
        </authorList>
    </citation>
    <scope>NUCLEOTIDE SEQUENCE</scope>
    <source>
        <strain evidence="1">HI-2016</strain>
    </source>
</reference>
<comment type="caution">
    <text evidence="1">The sequence shown here is derived from an EMBL/GenBank/DDBJ whole genome shotgun (WGS) entry which is preliminary data.</text>
</comment>
<proteinExistence type="predicted"/>
<dbReference type="AlphaFoldDB" id="A0A8T2PG14"/>
<protein>
    <submittedName>
        <fullName evidence="1">Uncharacterized protein</fullName>
    </submittedName>
</protein>
<gene>
    <name evidence="1" type="ORF">JZ751_002163</name>
</gene>
<evidence type="ECO:0000313" key="2">
    <source>
        <dbReference type="Proteomes" id="UP000824540"/>
    </source>
</evidence>
<dbReference type="Proteomes" id="UP000824540">
    <property type="component" value="Unassembled WGS sequence"/>
</dbReference>